<accession>A0AAV9G543</accession>
<dbReference type="InterPro" id="IPR021709">
    <property type="entry name" value="DUF3292"/>
</dbReference>
<dbReference type="Pfam" id="PF11696">
    <property type="entry name" value="DUF3292"/>
    <property type="match status" value="1"/>
</dbReference>
<comment type="caution">
    <text evidence="3">The sequence shown here is derived from an EMBL/GenBank/DDBJ whole genome shotgun (WGS) entry which is preliminary data.</text>
</comment>
<evidence type="ECO:0000256" key="1">
    <source>
        <dbReference type="SAM" id="MobiDB-lite"/>
    </source>
</evidence>
<organism evidence="3 4">
    <name type="scientific">Podospora aff. communis PSN243</name>
    <dbReference type="NCBI Taxonomy" id="3040156"/>
    <lineage>
        <taxon>Eukaryota</taxon>
        <taxon>Fungi</taxon>
        <taxon>Dikarya</taxon>
        <taxon>Ascomycota</taxon>
        <taxon>Pezizomycotina</taxon>
        <taxon>Sordariomycetes</taxon>
        <taxon>Sordariomycetidae</taxon>
        <taxon>Sordariales</taxon>
        <taxon>Podosporaceae</taxon>
        <taxon>Podospora</taxon>
    </lineage>
</organism>
<keyword evidence="2" id="KW-0812">Transmembrane</keyword>
<feature type="transmembrane region" description="Helical" evidence="2">
    <location>
        <begin position="132"/>
        <end position="153"/>
    </location>
</feature>
<keyword evidence="2" id="KW-1133">Transmembrane helix</keyword>
<dbReference type="PANTHER" id="PTHR38694">
    <property type="entry name" value="CONSERVED EXPRESSED PROTEIN"/>
    <property type="match status" value="1"/>
</dbReference>
<feature type="region of interest" description="Disordered" evidence="1">
    <location>
        <begin position="420"/>
        <end position="439"/>
    </location>
</feature>
<evidence type="ECO:0000313" key="4">
    <source>
        <dbReference type="Proteomes" id="UP001321760"/>
    </source>
</evidence>
<proteinExistence type="predicted"/>
<dbReference type="PANTHER" id="PTHR38694:SF1">
    <property type="entry name" value="PEROXIN DOMAIN-CONTAINING PROTEIN"/>
    <property type="match status" value="1"/>
</dbReference>
<keyword evidence="4" id="KW-1185">Reference proteome</keyword>
<sequence length="598" mass="65518">MDTAETMGATLEDRGTAKDGSSPHVRDLGWDDPDDASDYLVPGLPNEELWILLRRFNKQTYHVKSVPKNQADDLDLEIVSDEVFTPVKFKTHLERLYMTVIVGAFHLWKHITRLRSWREWRRTLTFLTAYTIAWSLDCLLASVLLFMAVLIMFPSSRSICFPPAPPSLIDGTTGGVKKPDAGVLGSGDSLTGAPEKYPGEAVEQEAHSAVNSVITLAVGLAGDMNPEDIGDVKYKTGNVRSVQQDKTKKPVADAVFREAATVSHLISRLADTYERFGNALNPIAPFPQQRPRVVLASCLFPLILVLQLLSAYALMKGLGFLFGVLIFGDPVWRRTADYLDRNLPDWRSRISPRNTIFHNVPTNIQLALTLLRIAEANHAPLPPAPGGSEPPQMEVPPGAETGLGDTLGIDQQEVNLAMQPDDEKKAEAEDKPQAHMSKKHSRIMGFVKGLVKGGVNSGLAADRATAHMGLEKAKFRAGVVRTGPRPQSGPEKFPARFEGKKGHVIVNTLAKTPTISWVSESGDPKWALGISEISEIQKIGGLGWKTKIAVSWATEDEVQDGLLIRGATGDEVHLTAMPSRDELFNRLVAIGTQAWGEW</sequence>
<dbReference type="AlphaFoldDB" id="A0AAV9G543"/>
<feature type="region of interest" description="Disordered" evidence="1">
    <location>
        <begin position="1"/>
        <end position="30"/>
    </location>
</feature>
<evidence type="ECO:0008006" key="5">
    <source>
        <dbReference type="Google" id="ProtNLM"/>
    </source>
</evidence>
<keyword evidence="2" id="KW-0472">Membrane</keyword>
<dbReference type="EMBL" id="MU865991">
    <property type="protein sequence ID" value="KAK4443558.1"/>
    <property type="molecule type" value="Genomic_DNA"/>
</dbReference>
<evidence type="ECO:0000256" key="2">
    <source>
        <dbReference type="SAM" id="Phobius"/>
    </source>
</evidence>
<gene>
    <name evidence="3" type="ORF">QBC34DRAFT_361865</name>
</gene>
<name>A0AAV9G543_9PEZI</name>
<reference evidence="3" key="2">
    <citation type="submission" date="2023-05" db="EMBL/GenBank/DDBJ databases">
        <authorList>
            <consortium name="Lawrence Berkeley National Laboratory"/>
            <person name="Steindorff A."/>
            <person name="Hensen N."/>
            <person name="Bonometti L."/>
            <person name="Westerberg I."/>
            <person name="Brannstrom I.O."/>
            <person name="Guillou S."/>
            <person name="Cros-Aarteil S."/>
            <person name="Calhoun S."/>
            <person name="Haridas S."/>
            <person name="Kuo A."/>
            <person name="Mondo S."/>
            <person name="Pangilinan J."/>
            <person name="Riley R."/>
            <person name="Labutti K."/>
            <person name="Andreopoulos B."/>
            <person name="Lipzen A."/>
            <person name="Chen C."/>
            <person name="Yanf M."/>
            <person name="Daum C."/>
            <person name="Ng V."/>
            <person name="Clum A."/>
            <person name="Ohm R."/>
            <person name="Martin F."/>
            <person name="Silar P."/>
            <person name="Natvig D."/>
            <person name="Lalanne C."/>
            <person name="Gautier V."/>
            <person name="Ament-Velasquez S.L."/>
            <person name="Kruys A."/>
            <person name="Hutchinson M.I."/>
            <person name="Powell A.J."/>
            <person name="Barry K."/>
            <person name="Miller A.N."/>
            <person name="Grigoriev I.V."/>
            <person name="Debuchy R."/>
            <person name="Gladieux P."/>
            <person name="Thoren M.H."/>
            <person name="Johannesson H."/>
        </authorList>
    </citation>
    <scope>NUCLEOTIDE SEQUENCE</scope>
    <source>
        <strain evidence="3">PSN243</strain>
    </source>
</reference>
<feature type="transmembrane region" description="Helical" evidence="2">
    <location>
        <begin position="293"/>
        <end position="315"/>
    </location>
</feature>
<evidence type="ECO:0000313" key="3">
    <source>
        <dbReference type="EMBL" id="KAK4443558.1"/>
    </source>
</evidence>
<dbReference type="Proteomes" id="UP001321760">
    <property type="component" value="Unassembled WGS sequence"/>
</dbReference>
<protein>
    <recommendedName>
        <fullName evidence="5">Peroxin domain-containing protein</fullName>
    </recommendedName>
</protein>
<feature type="compositionally biased region" description="Basic and acidic residues" evidence="1">
    <location>
        <begin position="421"/>
        <end position="433"/>
    </location>
</feature>
<reference evidence="3" key="1">
    <citation type="journal article" date="2023" name="Mol. Phylogenet. Evol.">
        <title>Genome-scale phylogeny and comparative genomics of the fungal order Sordariales.</title>
        <authorList>
            <person name="Hensen N."/>
            <person name="Bonometti L."/>
            <person name="Westerberg I."/>
            <person name="Brannstrom I.O."/>
            <person name="Guillou S."/>
            <person name="Cros-Aarteil S."/>
            <person name="Calhoun S."/>
            <person name="Haridas S."/>
            <person name="Kuo A."/>
            <person name="Mondo S."/>
            <person name="Pangilinan J."/>
            <person name="Riley R."/>
            <person name="LaButti K."/>
            <person name="Andreopoulos B."/>
            <person name="Lipzen A."/>
            <person name="Chen C."/>
            <person name="Yan M."/>
            <person name="Daum C."/>
            <person name="Ng V."/>
            <person name="Clum A."/>
            <person name="Steindorff A."/>
            <person name="Ohm R.A."/>
            <person name="Martin F."/>
            <person name="Silar P."/>
            <person name="Natvig D.O."/>
            <person name="Lalanne C."/>
            <person name="Gautier V."/>
            <person name="Ament-Velasquez S.L."/>
            <person name="Kruys A."/>
            <person name="Hutchinson M.I."/>
            <person name="Powell A.J."/>
            <person name="Barry K."/>
            <person name="Miller A.N."/>
            <person name="Grigoriev I.V."/>
            <person name="Debuchy R."/>
            <person name="Gladieux P."/>
            <person name="Hiltunen Thoren M."/>
            <person name="Johannesson H."/>
        </authorList>
    </citation>
    <scope>NUCLEOTIDE SEQUENCE</scope>
    <source>
        <strain evidence="3">PSN243</strain>
    </source>
</reference>